<protein>
    <submittedName>
        <fullName evidence="1">Uncharacterized protein</fullName>
    </submittedName>
</protein>
<evidence type="ECO:0000313" key="2">
    <source>
        <dbReference type="Proteomes" id="UP001317532"/>
    </source>
</evidence>
<gene>
    <name evidence="1" type="ORF">WPS_27750</name>
</gene>
<accession>A0AAN2CAL9</accession>
<evidence type="ECO:0000313" key="1">
    <source>
        <dbReference type="EMBL" id="BDE07499.1"/>
    </source>
</evidence>
<dbReference type="EMBL" id="AP025523">
    <property type="protein sequence ID" value="BDE07499.1"/>
    <property type="molecule type" value="Genomic_DNA"/>
</dbReference>
<dbReference type="KEGG" id="vab:WPS_27750"/>
<sequence length="63" mass="6935">MVRTYGRECKVRTVQMKARVAAVVAGASTIVEMKADGTMRVIRKGTTRADRRRAITGSPPDRT</sequence>
<keyword evidence="2" id="KW-1185">Reference proteome</keyword>
<proteinExistence type="predicted"/>
<organism evidence="1 2">
    <name type="scientific">Vulcanimicrobium alpinum</name>
    <dbReference type="NCBI Taxonomy" id="3016050"/>
    <lineage>
        <taxon>Bacteria</taxon>
        <taxon>Bacillati</taxon>
        <taxon>Vulcanimicrobiota</taxon>
        <taxon>Vulcanimicrobiia</taxon>
        <taxon>Vulcanimicrobiales</taxon>
        <taxon>Vulcanimicrobiaceae</taxon>
        <taxon>Vulcanimicrobium</taxon>
    </lineage>
</organism>
<reference evidence="1 2" key="1">
    <citation type="journal article" date="2022" name="ISME Commun">
        <title>Vulcanimicrobium alpinus gen. nov. sp. nov., the first cultivated representative of the candidate phylum 'Eremiobacterota', is a metabolically versatile aerobic anoxygenic phototroph.</title>
        <authorList>
            <person name="Yabe S."/>
            <person name="Muto K."/>
            <person name="Abe K."/>
            <person name="Yokota A."/>
            <person name="Staudigel H."/>
            <person name="Tebo B.M."/>
        </authorList>
    </citation>
    <scope>NUCLEOTIDE SEQUENCE [LARGE SCALE GENOMIC DNA]</scope>
    <source>
        <strain evidence="1 2">WC8-2</strain>
    </source>
</reference>
<dbReference type="AlphaFoldDB" id="A0AAN2CAL9"/>
<dbReference type="Proteomes" id="UP001317532">
    <property type="component" value="Chromosome"/>
</dbReference>
<name>A0AAN2CAL9_UNVUL</name>